<dbReference type="Proteomes" id="UP000016960">
    <property type="component" value="Unassembled WGS sequence"/>
</dbReference>
<proteinExistence type="predicted"/>
<dbReference type="InParanoid" id="U5DH25"/>
<dbReference type="AlphaFoldDB" id="U5DH25"/>
<name>U5DH25_9CHRO</name>
<dbReference type="PATRIC" id="fig|582515.4.peg.4100"/>
<sequence>MSETKIQENGSENATTAPQSEQGGALSLQPKQAVVRSIGNRPVEASNLAIAGTFRSLGGERPIFANGMQTVGSFTDAGIRPIAASPLKVAENYSNFGNRPVASNEIDDPGSLMGFLD</sequence>
<gene>
    <name evidence="2" type="ORF">KR51_00036410</name>
</gene>
<dbReference type="OrthoDB" id="427816at2"/>
<organism evidence="2 3">
    <name type="scientific">Rubidibacter lacunae KORDI 51-2</name>
    <dbReference type="NCBI Taxonomy" id="582515"/>
    <lineage>
        <taxon>Bacteria</taxon>
        <taxon>Bacillati</taxon>
        <taxon>Cyanobacteriota</taxon>
        <taxon>Cyanophyceae</taxon>
        <taxon>Oscillatoriophycideae</taxon>
        <taxon>Chroococcales</taxon>
        <taxon>Aphanothecaceae</taxon>
        <taxon>Rubidibacter</taxon>
    </lineage>
</organism>
<evidence type="ECO:0000313" key="2">
    <source>
        <dbReference type="EMBL" id="ERN39859.1"/>
    </source>
</evidence>
<accession>U5DH25</accession>
<feature type="compositionally biased region" description="Polar residues" evidence="1">
    <location>
        <begin position="1"/>
        <end position="22"/>
    </location>
</feature>
<evidence type="ECO:0000256" key="1">
    <source>
        <dbReference type="SAM" id="MobiDB-lite"/>
    </source>
</evidence>
<reference evidence="2 3" key="1">
    <citation type="submission" date="2013-05" db="EMBL/GenBank/DDBJ databases">
        <title>Draft genome sequence of Rubidibacter lacunae KORDI 51-2.</title>
        <authorList>
            <person name="Choi D.H."/>
            <person name="Noh J.H."/>
            <person name="Kwon K.-K."/>
            <person name="Lee J.-H."/>
            <person name="Ryu J.-Y."/>
        </authorList>
    </citation>
    <scope>NUCLEOTIDE SEQUENCE [LARGE SCALE GENOMIC DNA]</scope>
    <source>
        <strain evidence="2 3">KORDI 51-2</strain>
    </source>
</reference>
<evidence type="ECO:0000313" key="3">
    <source>
        <dbReference type="Proteomes" id="UP000016960"/>
    </source>
</evidence>
<dbReference type="EMBL" id="ASSJ01000085">
    <property type="protein sequence ID" value="ERN39859.1"/>
    <property type="molecule type" value="Genomic_DNA"/>
</dbReference>
<dbReference type="eggNOG" id="COG5373">
    <property type="taxonomic scope" value="Bacteria"/>
</dbReference>
<keyword evidence="3" id="KW-1185">Reference proteome</keyword>
<feature type="region of interest" description="Disordered" evidence="1">
    <location>
        <begin position="1"/>
        <end position="28"/>
    </location>
</feature>
<dbReference type="STRING" id="582515.KR51_00036410"/>
<dbReference type="RefSeq" id="WP_022609277.1">
    <property type="nucleotide sequence ID" value="NZ_ASSJ01000085.1"/>
</dbReference>
<comment type="caution">
    <text evidence="2">The sequence shown here is derived from an EMBL/GenBank/DDBJ whole genome shotgun (WGS) entry which is preliminary data.</text>
</comment>
<protein>
    <submittedName>
        <fullName evidence="2">Uncharacterized protein</fullName>
    </submittedName>
</protein>